<evidence type="ECO:0000256" key="1">
    <source>
        <dbReference type="SAM" id="MobiDB-lite"/>
    </source>
</evidence>
<reference evidence="2 3" key="1">
    <citation type="submission" date="2018-04" db="EMBL/GenBank/DDBJ databases">
        <authorList>
            <person name="Vogel A."/>
        </authorList>
    </citation>
    <scope>NUCLEOTIDE SEQUENCE [LARGE SCALE GENOMIC DNA]</scope>
</reference>
<keyword evidence="3" id="KW-1185">Reference proteome</keyword>
<dbReference type="EMBL" id="OOIL02006555">
    <property type="protein sequence ID" value="VFQ97847.1"/>
    <property type="molecule type" value="Genomic_DNA"/>
</dbReference>
<protein>
    <submittedName>
        <fullName evidence="2">Uncharacterized protein</fullName>
    </submittedName>
</protein>
<feature type="region of interest" description="Disordered" evidence="1">
    <location>
        <begin position="1"/>
        <end position="149"/>
    </location>
</feature>
<dbReference type="AlphaFoldDB" id="A0A484NB98"/>
<dbReference type="Proteomes" id="UP000595140">
    <property type="component" value="Unassembled WGS sequence"/>
</dbReference>
<organism evidence="2 3">
    <name type="scientific">Cuscuta campestris</name>
    <dbReference type="NCBI Taxonomy" id="132261"/>
    <lineage>
        <taxon>Eukaryota</taxon>
        <taxon>Viridiplantae</taxon>
        <taxon>Streptophyta</taxon>
        <taxon>Embryophyta</taxon>
        <taxon>Tracheophyta</taxon>
        <taxon>Spermatophyta</taxon>
        <taxon>Magnoliopsida</taxon>
        <taxon>eudicotyledons</taxon>
        <taxon>Gunneridae</taxon>
        <taxon>Pentapetalae</taxon>
        <taxon>asterids</taxon>
        <taxon>lamiids</taxon>
        <taxon>Solanales</taxon>
        <taxon>Convolvulaceae</taxon>
        <taxon>Cuscuteae</taxon>
        <taxon>Cuscuta</taxon>
        <taxon>Cuscuta subgen. Grammica</taxon>
        <taxon>Cuscuta sect. Cleistogrammica</taxon>
    </lineage>
</organism>
<feature type="compositionally biased region" description="Basic and acidic residues" evidence="1">
    <location>
        <begin position="24"/>
        <end position="33"/>
    </location>
</feature>
<accession>A0A484NB98</accession>
<feature type="compositionally biased region" description="Basic and acidic residues" evidence="1">
    <location>
        <begin position="60"/>
        <end position="73"/>
    </location>
</feature>
<evidence type="ECO:0000313" key="3">
    <source>
        <dbReference type="Proteomes" id="UP000595140"/>
    </source>
</evidence>
<sequence length="149" mass="17379">MVPLVNLTEAMNAARPSRHPQSTPDDHCISIESRDEEWDIPRAHKKKKSKTPRLITSRDSAFERLQEREDRQKKSAKFRLGPGPTHVSAFDQLGKEREAKPARSQHSRSKRREPAMTWVLRREEEAKSLPRELVRSRLGNPRDRDKIKL</sequence>
<feature type="compositionally biased region" description="Basic and acidic residues" evidence="1">
    <location>
        <begin position="120"/>
        <end position="149"/>
    </location>
</feature>
<evidence type="ECO:0000313" key="2">
    <source>
        <dbReference type="EMBL" id="VFQ97847.1"/>
    </source>
</evidence>
<proteinExistence type="predicted"/>
<name>A0A484NB98_9ASTE</name>
<gene>
    <name evidence="2" type="ORF">CCAM_LOCUS39623</name>
</gene>